<dbReference type="PANTHER" id="PTHR40465:SF1">
    <property type="entry name" value="DUF6534 DOMAIN-CONTAINING PROTEIN"/>
    <property type="match status" value="1"/>
</dbReference>
<dbReference type="Pfam" id="PF20152">
    <property type="entry name" value="DUF6534"/>
    <property type="match status" value="1"/>
</dbReference>
<dbReference type="PANTHER" id="PTHR40465">
    <property type="entry name" value="CHROMOSOME 1, WHOLE GENOME SHOTGUN SEQUENCE"/>
    <property type="match status" value="1"/>
</dbReference>
<feature type="transmembrane region" description="Helical" evidence="1">
    <location>
        <begin position="96"/>
        <end position="114"/>
    </location>
</feature>
<dbReference type="EMBL" id="JABXXO010000005">
    <property type="protein sequence ID" value="KAF7777708.1"/>
    <property type="molecule type" value="Genomic_DNA"/>
</dbReference>
<protein>
    <recommendedName>
        <fullName evidence="2">DUF6534 domain-containing protein</fullName>
    </recommendedName>
</protein>
<evidence type="ECO:0000313" key="4">
    <source>
        <dbReference type="Proteomes" id="UP000629468"/>
    </source>
</evidence>
<organism evidence="3 4">
    <name type="scientific">Agaricus bisporus var. burnettii</name>
    <dbReference type="NCBI Taxonomy" id="192524"/>
    <lineage>
        <taxon>Eukaryota</taxon>
        <taxon>Fungi</taxon>
        <taxon>Dikarya</taxon>
        <taxon>Basidiomycota</taxon>
        <taxon>Agaricomycotina</taxon>
        <taxon>Agaricomycetes</taxon>
        <taxon>Agaricomycetidae</taxon>
        <taxon>Agaricales</taxon>
        <taxon>Agaricineae</taxon>
        <taxon>Agaricaceae</taxon>
        <taxon>Agaricus</taxon>
    </lineage>
</organism>
<gene>
    <name evidence="3" type="ORF">Agabi119p4_3780</name>
</gene>
<dbReference type="InterPro" id="IPR045339">
    <property type="entry name" value="DUF6534"/>
</dbReference>
<name>A0A8H7F5D4_AGABI</name>
<reference evidence="3 4" key="1">
    <citation type="journal article" name="Sci. Rep.">
        <title>Telomere-to-telomere assembled and centromere annotated genomes of the two main subspecies of the button mushroom Agaricus bisporus reveal especially polymorphic chromosome ends.</title>
        <authorList>
            <person name="Sonnenberg A.S.M."/>
            <person name="Sedaghat-Telgerd N."/>
            <person name="Lavrijssen B."/>
            <person name="Ohm R.A."/>
            <person name="Hendrickx P.M."/>
            <person name="Scholtmeijer K."/>
            <person name="Baars J.J.P."/>
            <person name="van Peer A."/>
        </authorList>
    </citation>
    <scope>NUCLEOTIDE SEQUENCE [LARGE SCALE GENOMIC DNA]</scope>
    <source>
        <strain evidence="3 4">H119_p4</strain>
    </source>
</reference>
<feature type="transmembrane region" description="Helical" evidence="1">
    <location>
        <begin position="237"/>
        <end position="256"/>
    </location>
</feature>
<dbReference type="Proteomes" id="UP000629468">
    <property type="component" value="Unassembled WGS sequence"/>
</dbReference>
<keyword evidence="1" id="KW-0472">Membrane</keyword>
<feature type="domain" description="DUF6534" evidence="2">
    <location>
        <begin position="174"/>
        <end position="260"/>
    </location>
</feature>
<comment type="caution">
    <text evidence="3">The sequence shown here is derived from an EMBL/GenBank/DDBJ whole genome shotgun (WGS) entry which is preliminary data.</text>
</comment>
<feature type="transmembrane region" description="Helical" evidence="1">
    <location>
        <begin position="163"/>
        <end position="189"/>
    </location>
</feature>
<keyword evidence="1" id="KW-1133">Transmembrane helix</keyword>
<evidence type="ECO:0000313" key="3">
    <source>
        <dbReference type="EMBL" id="KAF7777708.1"/>
    </source>
</evidence>
<dbReference type="AlphaFoldDB" id="A0A8H7F5D4"/>
<feature type="transmembrane region" description="Helical" evidence="1">
    <location>
        <begin position="126"/>
        <end position="143"/>
    </location>
</feature>
<accession>A0A8H7F5D4</accession>
<keyword evidence="1" id="KW-0812">Transmembrane</keyword>
<evidence type="ECO:0000256" key="1">
    <source>
        <dbReference type="SAM" id="Phobius"/>
    </source>
</evidence>
<feature type="transmembrane region" description="Helical" evidence="1">
    <location>
        <begin position="20"/>
        <end position="43"/>
    </location>
</feature>
<feature type="transmembrane region" description="Helical" evidence="1">
    <location>
        <begin position="201"/>
        <end position="231"/>
    </location>
</feature>
<evidence type="ECO:0000259" key="2">
    <source>
        <dbReference type="Pfam" id="PF20152"/>
    </source>
</evidence>
<feature type="transmembrane region" description="Helical" evidence="1">
    <location>
        <begin position="55"/>
        <end position="76"/>
    </location>
</feature>
<proteinExistence type="predicted"/>
<sequence>MSSAPQTMSSLGSVVGTYGALFLGGFFASILSGLVALQVLVYFKLYNNDARHLKALVLIIWVLDMFHTALVLAGLWDYLIKNFGLSDRIDTIPWTLSGTVAVTGILTCIVHFFYSGRIFKLSRQNYYIAVPICTLAVCRLVSASATTAEMVLTGSFHEFRSKFYWLFTLGLGLSSVVDIIITCSLFVLLQTSRTTNFDLNAIIDSLILYAFETGSLTAAGTVLSMICWLTMSNNLVFMGLHFVIAKLYANSLLVTLNTRRGMRRARAGSAGHSTPVGIHFPGRRNLAFEEIRSPKVTISVEHAVHQVYDQEVNVGSPISRSY</sequence>